<proteinExistence type="predicted"/>
<name>A0A935UGT9_9PROT</name>
<comment type="caution">
    <text evidence="1">The sequence shown here is derived from an EMBL/GenBank/DDBJ whole genome shotgun (WGS) entry which is preliminary data.</text>
</comment>
<reference evidence="1 2" key="1">
    <citation type="submission" date="2020-10" db="EMBL/GenBank/DDBJ databases">
        <title>Connecting structure to function with the recovery of over 1000 high-quality activated sludge metagenome-assembled genomes encoding full-length rRNA genes using long-read sequencing.</title>
        <authorList>
            <person name="Singleton C.M."/>
            <person name="Petriglieri F."/>
            <person name="Kristensen J.M."/>
            <person name="Kirkegaard R.H."/>
            <person name="Michaelsen T.Y."/>
            <person name="Andersen M.H."/>
            <person name="Karst S.M."/>
            <person name="Dueholm M.S."/>
            <person name="Nielsen P.H."/>
            <person name="Albertsen M."/>
        </authorList>
    </citation>
    <scope>NUCLEOTIDE SEQUENCE [LARGE SCALE GENOMIC DNA]</scope>
    <source>
        <strain evidence="1">EsbW_18-Q3-R4-48_BATAC.285</strain>
    </source>
</reference>
<evidence type="ECO:0000313" key="1">
    <source>
        <dbReference type="EMBL" id="MBK7676416.1"/>
    </source>
</evidence>
<gene>
    <name evidence="1" type="ORF">IPJ27_17600</name>
</gene>
<dbReference type="AlphaFoldDB" id="A0A935UGT9"/>
<dbReference type="Proteomes" id="UP000697998">
    <property type="component" value="Unassembled WGS sequence"/>
</dbReference>
<evidence type="ECO:0000313" key="2">
    <source>
        <dbReference type="Proteomes" id="UP000697998"/>
    </source>
</evidence>
<accession>A0A935UGT9</accession>
<organism evidence="1 2">
    <name type="scientific">Candidatus Accumulibacter proximus</name>
    <dbReference type="NCBI Taxonomy" id="2954385"/>
    <lineage>
        <taxon>Bacteria</taxon>
        <taxon>Pseudomonadati</taxon>
        <taxon>Pseudomonadota</taxon>
        <taxon>Betaproteobacteria</taxon>
        <taxon>Candidatus Accumulibacter</taxon>
    </lineage>
</organism>
<sequence>MTSRLITTWTEYDNAVQEVLELSTSTLQIFDEDLSSLKLERPQRIAPLRAVLAAHEYHKRLAIVVQKPNFVRQYSPQLMDLLKVHAPTLTITESPPHLDTLKDSLLIADGKHALVRFHCDQPRARLIIDDVHECTPYVRRFEEILAAGGDPVSAMTLGL</sequence>
<protein>
    <submittedName>
        <fullName evidence="1">Uncharacterized protein</fullName>
    </submittedName>
</protein>
<dbReference type="EMBL" id="JADJMH010000019">
    <property type="protein sequence ID" value="MBK7676416.1"/>
    <property type="molecule type" value="Genomic_DNA"/>
</dbReference>